<organism evidence="1 2">
    <name type="scientific">Ilyodon furcidens</name>
    <name type="common">goldbreast splitfin</name>
    <dbReference type="NCBI Taxonomy" id="33524"/>
    <lineage>
        <taxon>Eukaryota</taxon>
        <taxon>Metazoa</taxon>
        <taxon>Chordata</taxon>
        <taxon>Craniata</taxon>
        <taxon>Vertebrata</taxon>
        <taxon>Euteleostomi</taxon>
        <taxon>Actinopterygii</taxon>
        <taxon>Neopterygii</taxon>
        <taxon>Teleostei</taxon>
        <taxon>Neoteleostei</taxon>
        <taxon>Acanthomorphata</taxon>
        <taxon>Ovalentaria</taxon>
        <taxon>Atherinomorphae</taxon>
        <taxon>Cyprinodontiformes</taxon>
        <taxon>Goodeidae</taxon>
        <taxon>Ilyodon</taxon>
    </lineage>
</organism>
<protein>
    <submittedName>
        <fullName evidence="1">Uncharacterized protein</fullName>
    </submittedName>
</protein>
<accession>A0ABV0UR63</accession>
<dbReference type="Proteomes" id="UP001482620">
    <property type="component" value="Unassembled WGS sequence"/>
</dbReference>
<dbReference type="EMBL" id="JAHRIQ010081580">
    <property type="protein sequence ID" value="MEQ2247256.1"/>
    <property type="molecule type" value="Genomic_DNA"/>
</dbReference>
<gene>
    <name evidence="1" type="ORF">ILYODFUR_007476</name>
</gene>
<comment type="caution">
    <text evidence="1">The sequence shown here is derived from an EMBL/GenBank/DDBJ whole genome shotgun (WGS) entry which is preliminary data.</text>
</comment>
<keyword evidence="2" id="KW-1185">Reference proteome</keyword>
<sequence length="111" mass="12518">MCLFFKCHIKFLVLKHFDVLPPQGIFPLHAAGRKLFITLTDSVKVAHGRHVCLGLAAVRLRSVKGRGRCTTVHTEPLQPAKYVVQGFCDWQQKTLIGLYRSHILSLKSADH</sequence>
<evidence type="ECO:0000313" key="2">
    <source>
        <dbReference type="Proteomes" id="UP001482620"/>
    </source>
</evidence>
<name>A0ABV0UR63_9TELE</name>
<proteinExistence type="predicted"/>
<evidence type="ECO:0000313" key="1">
    <source>
        <dbReference type="EMBL" id="MEQ2247256.1"/>
    </source>
</evidence>
<reference evidence="1 2" key="1">
    <citation type="submission" date="2021-06" db="EMBL/GenBank/DDBJ databases">
        <authorList>
            <person name="Palmer J.M."/>
        </authorList>
    </citation>
    <scope>NUCLEOTIDE SEQUENCE [LARGE SCALE GENOMIC DNA]</scope>
    <source>
        <strain evidence="2">if_2019</strain>
        <tissue evidence="1">Muscle</tissue>
    </source>
</reference>